<accession>A0A1G5Z8U2</accession>
<keyword evidence="1" id="KW-0472">Membrane</keyword>
<evidence type="ECO:0000256" key="1">
    <source>
        <dbReference type="SAM" id="Phobius"/>
    </source>
</evidence>
<keyword evidence="1" id="KW-0812">Transmembrane</keyword>
<organism evidence="2 3">
    <name type="scientific">Algoriphagus alkaliphilus</name>
    <dbReference type="NCBI Taxonomy" id="279824"/>
    <lineage>
        <taxon>Bacteria</taxon>
        <taxon>Pseudomonadati</taxon>
        <taxon>Bacteroidota</taxon>
        <taxon>Cytophagia</taxon>
        <taxon>Cytophagales</taxon>
        <taxon>Cyclobacteriaceae</taxon>
        <taxon>Algoriphagus</taxon>
    </lineage>
</organism>
<dbReference type="EMBL" id="FMXE01000028">
    <property type="protein sequence ID" value="SDA90825.1"/>
    <property type="molecule type" value="Genomic_DNA"/>
</dbReference>
<evidence type="ECO:0000313" key="3">
    <source>
        <dbReference type="Proteomes" id="UP000198756"/>
    </source>
</evidence>
<feature type="transmembrane region" description="Helical" evidence="1">
    <location>
        <begin position="35"/>
        <end position="56"/>
    </location>
</feature>
<keyword evidence="3" id="KW-1185">Reference proteome</keyword>
<feature type="transmembrane region" description="Helical" evidence="1">
    <location>
        <begin position="68"/>
        <end position="87"/>
    </location>
</feature>
<dbReference type="OrthoDB" id="823312at2"/>
<dbReference type="Proteomes" id="UP000198756">
    <property type="component" value="Unassembled WGS sequence"/>
</dbReference>
<reference evidence="3" key="1">
    <citation type="submission" date="2016-10" db="EMBL/GenBank/DDBJ databases">
        <authorList>
            <person name="Varghese N."/>
            <person name="Submissions S."/>
        </authorList>
    </citation>
    <scope>NUCLEOTIDE SEQUENCE [LARGE SCALE GENOMIC DNA]</scope>
    <source>
        <strain evidence="3">DSM 22703</strain>
    </source>
</reference>
<feature type="transmembrane region" description="Helical" evidence="1">
    <location>
        <begin position="6"/>
        <end position="23"/>
    </location>
</feature>
<gene>
    <name evidence="2" type="ORF">SAMN03080617_03335</name>
</gene>
<evidence type="ECO:0008006" key="4">
    <source>
        <dbReference type="Google" id="ProtNLM"/>
    </source>
</evidence>
<keyword evidence="1" id="KW-1133">Transmembrane helix</keyword>
<dbReference type="RefSeq" id="WP_092732294.1">
    <property type="nucleotide sequence ID" value="NZ_FMXE01000028.1"/>
</dbReference>
<protein>
    <recommendedName>
        <fullName evidence="4">YhhN-like protein</fullName>
    </recommendedName>
</protein>
<sequence length="214" mass="25309">MTPVQLQTFSSLAIWIPLLFALVKLKTGEIKFRLFFVFLLFGALVDGFGLIIYYFLPHDLFNYHGIFQLFYLWFEALFFVWICFYFLEFNKRNKWRNILLIGFSGMFITEFILRIVISIPNNTFFAFIHSFFLVTSSFLSAFALLRIAEKRGEILRYSWFWILSGIFIYCFSSFFVDMLSYTAIGRGIWSIRVLANIIQYGFFVVGLLKINNAQ</sequence>
<name>A0A1G5Z8U2_9BACT</name>
<feature type="transmembrane region" description="Helical" evidence="1">
    <location>
        <begin position="188"/>
        <end position="208"/>
    </location>
</feature>
<proteinExistence type="predicted"/>
<dbReference type="AlphaFoldDB" id="A0A1G5Z8U2"/>
<evidence type="ECO:0000313" key="2">
    <source>
        <dbReference type="EMBL" id="SDA90825.1"/>
    </source>
</evidence>
<feature type="transmembrane region" description="Helical" evidence="1">
    <location>
        <begin position="99"/>
        <end position="117"/>
    </location>
</feature>
<feature type="transmembrane region" description="Helical" evidence="1">
    <location>
        <begin position="123"/>
        <end position="145"/>
    </location>
</feature>
<feature type="transmembrane region" description="Helical" evidence="1">
    <location>
        <begin position="157"/>
        <end position="176"/>
    </location>
</feature>